<accession>A0ABY5WTX6</accession>
<dbReference type="RefSeq" id="WP_260001583.1">
    <property type="nucleotide sequence ID" value="NZ_CP081078.1"/>
</dbReference>
<proteinExistence type="predicted"/>
<name>A0ABY5WTX6_LEICA</name>
<evidence type="ECO:0000313" key="2">
    <source>
        <dbReference type="EMBL" id="UWQ57766.1"/>
    </source>
</evidence>
<feature type="compositionally biased region" description="Polar residues" evidence="1">
    <location>
        <begin position="94"/>
        <end position="106"/>
    </location>
</feature>
<gene>
    <name evidence="2" type="ORF">K3722_14810</name>
</gene>
<evidence type="ECO:0000313" key="3">
    <source>
        <dbReference type="Proteomes" id="UP001058184"/>
    </source>
</evidence>
<keyword evidence="3" id="KW-1185">Reference proteome</keyword>
<reference evidence="2" key="1">
    <citation type="submission" date="2021-08" db="EMBL/GenBank/DDBJ databases">
        <authorList>
            <person name="Nwanade C."/>
            <person name="Wang M."/>
            <person name="Masoudi A."/>
            <person name="Yu Z."/>
            <person name="Liu J."/>
        </authorList>
    </citation>
    <scope>NUCLEOTIDE SEQUENCE</scope>
    <source>
        <strain evidence="2">S141</strain>
    </source>
</reference>
<dbReference type="EMBL" id="CP081078">
    <property type="protein sequence ID" value="UWQ57766.1"/>
    <property type="molecule type" value="Genomic_DNA"/>
</dbReference>
<evidence type="ECO:0000256" key="1">
    <source>
        <dbReference type="SAM" id="MobiDB-lite"/>
    </source>
</evidence>
<sequence>MFAYDNKNDSKIRMAVLHPSKMLRHGRMAGLVKLRRGIGRWVKGSSGPSLLTPSLKRMYKVWTGTPPPGHTYCGEDEYASDCAEDSADDASASTGKEANGASNKAA</sequence>
<organism evidence="2 3">
    <name type="scientific">Leisingera caerulea</name>
    <name type="common">Phaeobacter caeruleus</name>
    <dbReference type="NCBI Taxonomy" id="506591"/>
    <lineage>
        <taxon>Bacteria</taxon>
        <taxon>Pseudomonadati</taxon>
        <taxon>Pseudomonadota</taxon>
        <taxon>Alphaproteobacteria</taxon>
        <taxon>Rhodobacterales</taxon>
        <taxon>Roseobacteraceae</taxon>
        <taxon>Leisingera</taxon>
    </lineage>
</organism>
<protein>
    <submittedName>
        <fullName evidence="2">Uncharacterized protein</fullName>
    </submittedName>
</protein>
<feature type="region of interest" description="Disordered" evidence="1">
    <location>
        <begin position="84"/>
        <end position="106"/>
    </location>
</feature>
<dbReference type="Proteomes" id="UP001058184">
    <property type="component" value="Chromosome"/>
</dbReference>